<dbReference type="Proteomes" id="UP000274429">
    <property type="component" value="Unassembled WGS sequence"/>
</dbReference>
<evidence type="ECO:0000313" key="1">
    <source>
        <dbReference type="EMBL" id="VDM30882.1"/>
    </source>
</evidence>
<dbReference type="OrthoDB" id="18598at2759"/>
<dbReference type="AlphaFoldDB" id="A0A0R3X0K0"/>
<organism evidence="3">
    <name type="scientific">Hydatigena taeniaeformis</name>
    <name type="common">Feline tapeworm</name>
    <name type="synonym">Taenia taeniaeformis</name>
    <dbReference type="NCBI Taxonomy" id="6205"/>
    <lineage>
        <taxon>Eukaryota</taxon>
        <taxon>Metazoa</taxon>
        <taxon>Spiralia</taxon>
        <taxon>Lophotrochozoa</taxon>
        <taxon>Platyhelminthes</taxon>
        <taxon>Cestoda</taxon>
        <taxon>Eucestoda</taxon>
        <taxon>Cyclophyllidea</taxon>
        <taxon>Taeniidae</taxon>
        <taxon>Hydatigera</taxon>
    </lineage>
</organism>
<reference evidence="3" key="1">
    <citation type="submission" date="2017-02" db="UniProtKB">
        <authorList>
            <consortium name="WormBaseParasite"/>
        </authorList>
    </citation>
    <scope>IDENTIFICATION</scope>
</reference>
<dbReference type="WBParaSite" id="TTAC_0000666101-mRNA-1">
    <property type="protein sequence ID" value="TTAC_0000666101-mRNA-1"/>
    <property type="gene ID" value="TTAC_0000666101"/>
</dbReference>
<dbReference type="STRING" id="6205.A0A0R3X0K0"/>
<accession>A0A0R3X0K0</accession>
<keyword evidence="2" id="KW-1185">Reference proteome</keyword>
<evidence type="ECO:0000313" key="2">
    <source>
        <dbReference type="Proteomes" id="UP000274429"/>
    </source>
</evidence>
<dbReference type="Gene3D" id="3.80.10.10">
    <property type="entry name" value="Ribonuclease Inhibitor"/>
    <property type="match status" value="1"/>
</dbReference>
<evidence type="ECO:0000313" key="3">
    <source>
        <dbReference type="WBParaSite" id="TTAC_0000666101-mRNA-1"/>
    </source>
</evidence>
<protein>
    <submittedName>
        <fullName evidence="3">CARMIL_C domain-containing protein</fullName>
    </submittedName>
</protein>
<name>A0A0R3X0K0_HYDTA</name>
<dbReference type="EMBL" id="UYWX01020312">
    <property type="protein sequence ID" value="VDM30882.1"/>
    <property type="molecule type" value="Genomic_DNA"/>
</dbReference>
<sequence length="573" mass="64105">MTDNFFSESLGYLLRSLPNSSKLRCLDITSREVDFSEVFGSLKPKIYQQLIDLRIGPNKVDYDTFTRTITHITSKSFEKLPLRRIVLSGTCIPPPALSELTCLTPQLRMLTLNRCDLDVSEVKLSERESRVVMTSDGENICPNIDHWIAFTCLTTNQPSSGDDDSLSDLWSLYLVDDLQRSTPNRKSRLQAIVSGLNLFSHNFFEFYSAFKDKAGDIIKCLPKCPCLQHIALGHKGRPLGTGILKKLSEALLNPDCTVEKVTLGTLGSNKEMCEFLKCLANHGTKLAYLDIADCTLKDEDSKYILRLIQCSDSRIPFTLKFNDSNFSDHTWTVLKDLAKSKHFSINQCNKPVITLQKREGEVKALLEVSKFNDAIITPSPKLCDADLELTRLAIQLQRQMPTENVEKLEPHYPKIHQAKIALDECSKLPSMQVDLLDAALDSEACNRAVEQAMSNIKAAIQKALQAFQEESCQRLKDVVNAKSLQSFVSIAKFTPSTSDSSLEPLSRLLDRQVENSIRSMMLDANVKIAEEMLCRMTTGLKGDIEDCLNGFPDRHTLKPSKSVASADSEYASG</sequence>
<dbReference type="SUPFAM" id="SSF52047">
    <property type="entry name" value="RNI-like"/>
    <property type="match status" value="1"/>
</dbReference>
<gene>
    <name evidence="1" type="ORF">TTAC_LOCUS6646</name>
</gene>
<dbReference type="InterPro" id="IPR032675">
    <property type="entry name" value="LRR_dom_sf"/>
</dbReference>
<reference evidence="1 2" key="2">
    <citation type="submission" date="2018-11" db="EMBL/GenBank/DDBJ databases">
        <authorList>
            <consortium name="Pathogen Informatics"/>
        </authorList>
    </citation>
    <scope>NUCLEOTIDE SEQUENCE [LARGE SCALE GENOMIC DNA]</scope>
</reference>
<proteinExistence type="predicted"/>